<name>A0A8S3XYE8_PARAO</name>
<evidence type="ECO:0000313" key="2">
    <source>
        <dbReference type="Proteomes" id="UP000691718"/>
    </source>
</evidence>
<reference evidence="1" key="1">
    <citation type="submission" date="2021-04" db="EMBL/GenBank/DDBJ databases">
        <authorList>
            <person name="Tunstrom K."/>
        </authorList>
    </citation>
    <scope>NUCLEOTIDE SEQUENCE</scope>
</reference>
<keyword evidence="2" id="KW-1185">Reference proteome</keyword>
<dbReference type="EMBL" id="CAJQZP010001449">
    <property type="protein sequence ID" value="CAG5046883.1"/>
    <property type="molecule type" value="Genomic_DNA"/>
</dbReference>
<evidence type="ECO:0000313" key="1">
    <source>
        <dbReference type="EMBL" id="CAG5046883.1"/>
    </source>
</evidence>
<accession>A0A8S3XYE8</accession>
<comment type="caution">
    <text evidence="1">The sequence shown here is derived from an EMBL/GenBank/DDBJ whole genome shotgun (WGS) entry which is preliminary data.</text>
</comment>
<dbReference type="Proteomes" id="UP000691718">
    <property type="component" value="Unassembled WGS sequence"/>
</dbReference>
<sequence length="80" mass="8878">MANRRVFPGYTQREYAAPYELVFTEKLAKVPELLPPSTGKGFPIGDIHTMKCLPECITPTWKADSLVNVAVDGLKLLTKT</sequence>
<protein>
    <submittedName>
        <fullName evidence="1">(apollo) hypothetical protein</fullName>
    </submittedName>
</protein>
<dbReference type="OrthoDB" id="7305200at2759"/>
<gene>
    <name evidence="1" type="ORF">PAPOLLO_LOCUS23687</name>
</gene>
<organism evidence="1 2">
    <name type="scientific">Parnassius apollo</name>
    <name type="common">Apollo butterfly</name>
    <name type="synonym">Papilio apollo</name>
    <dbReference type="NCBI Taxonomy" id="110799"/>
    <lineage>
        <taxon>Eukaryota</taxon>
        <taxon>Metazoa</taxon>
        <taxon>Ecdysozoa</taxon>
        <taxon>Arthropoda</taxon>
        <taxon>Hexapoda</taxon>
        <taxon>Insecta</taxon>
        <taxon>Pterygota</taxon>
        <taxon>Neoptera</taxon>
        <taxon>Endopterygota</taxon>
        <taxon>Lepidoptera</taxon>
        <taxon>Glossata</taxon>
        <taxon>Ditrysia</taxon>
        <taxon>Papilionoidea</taxon>
        <taxon>Papilionidae</taxon>
        <taxon>Parnassiinae</taxon>
        <taxon>Parnassini</taxon>
        <taxon>Parnassius</taxon>
        <taxon>Parnassius</taxon>
    </lineage>
</organism>
<dbReference type="AlphaFoldDB" id="A0A8S3XYE8"/>
<proteinExistence type="predicted"/>